<dbReference type="Proteomes" id="UP001500902">
    <property type="component" value="Unassembled WGS sequence"/>
</dbReference>
<keyword evidence="4" id="KW-1185">Reference proteome</keyword>
<dbReference type="SUPFAM" id="SSF53474">
    <property type="entry name" value="alpha/beta-Hydrolases"/>
    <property type="match status" value="2"/>
</dbReference>
<dbReference type="Pfam" id="PF00561">
    <property type="entry name" value="Abhydrolase_1"/>
    <property type="match status" value="1"/>
</dbReference>
<sequence length="503" mass="53840">MRVGGVATVVAMTTYKTNKQRRGRGRAGWLVSGVAVAALAGLTPAATAGSDARPAWRDCSGQEIPEGMQCAAIEVPVNWAKPDGPKVRLDLARLPATEPARRIGSVLGVPGGPGAKGIDDLKHTAGDLTELRRRFDLVAYNPRNTVWRDKMPASCMRPGTSLSEPHTQKEYRTLVAAMTKAFKACQAADTTGLFAHMDSLSVARDMDAVRKALGEQRLSIMANSYGGVPAAAYARLFPQRIRATYLDGTLNQADGWPDQGLRTLPVVEQVFTRFTTWCAATPACALYGEDAGAVWRKLLRDADRTPIPVTTPEFGEGKLTGWHLRSFGFSLDPGPGNARWLSFAEAVDKARNGDGSGFASFALGNARVWATPGALAMTCADDRGYTGYAQLEKVRRQAREVSPSFGTAAFDALGCAGWPLPVANPSRPLPARGLPPFLGAGSTWGDYVWTKSFTRMIPGSVTVAYDGPGHALYLSGKKCPIEHATTYLTELRLPEPGTTCPAE</sequence>
<dbReference type="Pfam" id="PF08386">
    <property type="entry name" value="Abhydrolase_4"/>
    <property type="match status" value="1"/>
</dbReference>
<protein>
    <submittedName>
        <fullName evidence="3">Alpha/beta hydrolase</fullName>
    </submittedName>
</protein>
<name>A0ABP7C8K5_9ACTN</name>
<dbReference type="EMBL" id="BAAAZP010000092">
    <property type="protein sequence ID" value="GAA3679925.1"/>
    <property type="molecule type" value="Genomic_DNA"/>
</dbReference>
<dbReference type="InterPro" id="IPR013595">
    <property type="entry name" value="Pept_S33_TAP-like_C"/>
</dbReference>
<organism evidence="3 4">
    <name type="scientific">Nonomuraea antimicrobica</name>
    <dbReference type="NCBI Taxonomy" id="561173"/>
    <lineage>
        <taxon>Bacteria</taxon>
        <taxon>Bacillati</taxon>
        <taxon>Actinomycetota</taxon>
        <taxon>Actinomycetes</taxon>
        <taxon>Streptosporangiales</taxon>
        <taxon>Streptosporangiaceae</taxon>
        <taxon>Nonomuraea</taxon>
    </lineage>
</organism>
<evidence type="ECO:0000313" key="3">
    <source>
        <dbReference type="EMBL" id="GAA3679925.1"/>
    </source>
</evidence>
<dbReference type="InterPro" id="IPR000073">
    <property type="entry name" value="AB_hydrolase_1"/>
</dbReference>
<feature type="domain" description="AB hydrolase-1" evidence="1">
    <location>
        <begin position="134"/>
        <end position="298"/>
    </location>
</feature>
<evidence type="ECO:0000313" key="4">
    <source>
        <dbReference type="Proteomes" id="UP001500902"/>
    </source>
</evidence>
<gene>
    <name evidence="3" type="ORF">GCM10022224_050140</name>
</gene>
<proteinExistence type="predicted"/>
<evidence type="ECO:0000259" key="1">
    <source>
        <dbReference type="Pfam" id="PF00561"/>
    </source>
</evidence>
<reference evidence="4" key="1">
    <citation type="journal article" date="2019" name="Int. J. Syst. Evol. Microbiol.">
        <title>The Global Catalogue of Microorganisms (GCM) 10K type strain sequencing project: providing services to taxonomists for standard genome sequencing and annotation.</title>
        <authorList>
            <consortium name="The Broad Institute Genomics Platform"/>
            <consortium name="The Broad Institute Genome Sequencing Center for Infectious Disease"/>
            <person name="Wu L."/>
            <person name="Ma J."/>
        </authorList>
    </citation>
    <scope>NUCLEOTIDE SEQUENCE [LARGE SCALE GENOMIC DNA]</scope>
    <source>
        <strain evidence="4">JCM 16904</strain>
    </source>
</reference>
<dbReference type="Gene3D" id="3.40.50.1820">
    <property type="entry name" value="alpha/beta hydrolase"/>
    <property type="match status" value="1"/>
</dbReference>
<keyword evidence="3" id="KW-0378">Hydrolase</keyword>
<dbReference type="InterPro" id="IPR029058">
    <property type="entry name" value="AB_hydrolase_fold"/>
</dbReference>
<accession>A0ABP7C8K5</accession>
<comment type="caution">
    <text evidence="3">The sequence shown here is derived from an EMBL/GenBank/DDBJ whole genome shotgun (WGS) entry which is preliminary data.</text>
</comment>
<feature type="domain" description="Peptidase S33 tripeptidyl aminopeptidase-like C-terminal" evidence="2">
    <location>
        <begin position="404"/>
        <end position="500"/>
    </location>
</feature>
<dbReference type="GO" id="GO:0016787">
    <property type="term" value="F:hydrolase activity"/>
    <property type="evidence" value="ECO:0007669"/>
    <property type="project" value="UniProtKB-KW"/>
</dbReference>
<evidence type="ECO:0000259" key="2">
    <source>
        <dbReference type="Pfam" id="PF08386"/>
    </source>
</evidence>